<dbReference type="AlphaFoldDB" id="A0A4D9EJR3"/>
<gene>
    <name evidence="2" type="ORF">DR999_PMT06189</name>
</gene>
<reference evidence="2 3" key="2">
    <citation type="submission" date="2019-04" db="EMBL/GenBank/DDBJ databases">
        <title>The genome sequence of big-headed turtle.</title>
        <authorList>
            <person name="Gong S."/>
        </authorList>
    </citation>
    <scope>NUCLEOTIDE SEQUENCE [LARGE SCALE GENOMIC DNA]</scope>
    <source>
        <strain evidence="2">DO16091913</strain>
        <tissue evidence="2">Muscle</tissue>
    </source>
</reference>
<proteinExistence type="predicted"/>
<dbReference type="EMBL" id="QXTE01000039">
    <property type="protein sequence ID" value="TFK10779.1"/>
    <property type="molecule type" value="Genomic_DNA"/>
</dbReference>
<evidence type="ECO:0000313" key="3">
    <source>
        <dbReference type="Proteomes" id="UP000297703"/>
    </source>
</evidence>
<protein>
    <submittedName>
        <fullName evidence="2">Adenylate kinase 4, mitochondrial</fullName>
    </submittedName>
</protein>
<keyword evidence="3" id="KW-1185">Reference proteome</keyword>
<reference evidence="2 3" key="1">
    <citation type="submission" date="2019-04" db="EMBL/GenBank/DDBJ databases">
        <title>Draft genome of the big-headed turtle Platysternon megacephalum.</title>
        <authorList>
            <person name="Gong S."/>
        </authorList>
    </citation>
    <scope>NUCLEOTIDE SEQUENCE [LARGE SCALE GENOMIC DNA]</scope>
    <source>
        <strain evidence="2">DO16091913</strain>
        <tissue evidence="2">Muscle</tissue>
    </source>
</reference>
<keyword evidence="2" id="KW-0808">Transferase</keyword>
<evidence type="ECO:0000256" key="1">
    <source>
        <dbReference type="SAM" id="MobiDB-lite"/>
    </source>
</evidence>
<keyword evidence="2" id="KW-0418">Kinase</keyword>
<dbReference type="Proteomes" id="UP000297703">
    <property type="component" value="Unassembled WGS sequence"/>
</dbReference>
<name>A0A4D9EJR3_9SAUR</name>
<evidence type="ECO:0000313" key="2">
    <source>
        <dbReference type="EMBL" id="TFK10779.1"/>
    </source>
</evidence>
<organism evidence="2 3">
    <name type="scientific">Platysternon megacephalum</name>
    <name type="common">big-headed turtle</name>
    <dbReference type="NCBI Taxonomy" id="55544"/>
    <lineage>
        <taxon>Eukaryota</taxon>
        <taxon>Metazoa</taxon>
        <taxon>Chordata</taxon>
        <taxon>Craniata</taxon>
        <taxon>Vertebrata</taxon>
        <taxon>Euteleostomi</taxon>
        <taxon>Archelosauria</taxon>
        <taxon>Testudinata</taxon>
        <taxon>Testudines</taxon>
        <taxon>Cryptodira</taxon>
        <taxon>Durocryptodira</taxon>
        <taxon>Testudinoidea</taxon>
        <taxon>Platysternidae</taxon>
        <taxon>Platysternon</taxon>
    </lineage>
</organism>
<accession>A0A4D9EJR3</accession>
<comment type="caution">
    <text evidence="2">The sequence shown here is derived from an EMBL/GenBank/DDBJ whole genome shotgun (WGS) entry which is preliminary data.</text>
</comment>
<feature type="region of interest" description="Disordered" evidence="1">
    <location>
        <begin position="95"/>
        <end position="117"/>
    </location>
</feature>
<sequence length="127" mass="13809">MNKPLPLAFDPALEDEFYSLVGMVGMSLTVDRAPPKGVKPLVRAGQVLRPCLRVHPPWLGRFLRTWQDVGVSPGPIAVVTSSVCEVLLRAPSTPRSRTLTLRGPSNPGLNPRWCSDNTVQAYPTAPP</sequence>
<dbReference type="GO" id="GO:0016301">
    <property type="term" value="F:kinase activity"/>
    <property type="evidence" value="ECO:0007669"/>
    <property type="project" value="UniProtKB-KW"/>
</dbReference>